<feature type="compositionally biased region" description="Polar residues" evidence="1">
    <location>
        <begin position="22"/>
        <end position="31"/>
    </location>
</feature>
<evidence type="ECO:0000259" key="2">
    <source>
        <dbReference type="Pfam" id="PF24864"/>
    </source>
</evidence>
<feature type="domain" description="DUF7730" evidence="2">
    <location>
        <begin position="44"/>
        <end position="174"/>
    </location>
</feature>
<evidence type="ECO:0000313" key="3">
    <source>
        <dbReference type="EMBL" id="KAF2252422.1"/>
    </source>
</evidence>
<dbReference type="PANTHER" id="PTHR38790">
    <property type="entry name" value="2EXR DOMAIN-CONTAINING PROTEIN-RELATED"/>
    <property type="match status" value="1"/>
</dbReference>
<name>A0A6A6IRJ1_9PLEO</name>
<dbReference type="RefSeq" id="XP_033687426.1">
    <property type="nucleotide sequence ID" value="XM_033821213.1"/>
</dbReference>
<evidence type="ECO:0000313" key="4">
    <source>
        <dbReference type="Proteomes" id="UP000800094"/>
    </source>
</evidence>
<dbReference type="AlphaFoldDB" id="A0A6A6IRJ1"/>
<gene>
    <name evidence="3" type="ORF">BU26DRAFT_257009</name>
</gene>
<dbReference type="InterPro" id="IPR056632">
    <property type="entry name" value="DUF7730"/>
</dbReference>
<evidence type="ECO:0000256" key="1">
    <source>
        <dbReference type="SAM" id="MobiDB-lite"/>
    </source>
</evidence>
<dbReference type="GeneID" id="54574543"/>
<dbReference type="Proteomes" id="UP000800094">
    <property type="component" value="Unassembled WGS sequence"/>
</dbReference>
<organism evidence="3 4">
    <name type="scientific">Trematosphaeria pertusa</name>
    <dbReference type="NCBI Taxonomy" id="390896"/>
    <lineage>
        <taxon>Eukaryota</taxon>
        <taxon>Fungi</taxon>
        <taxon>Dikarya</taxon>
        <taxon>Ascomycota</taxon>
        <taxon>Pezizomycotina</taxon>
        <taxon>Dothideomycetes</taxon>
        <taxon>Pleosporomycetidae</taxon>
        <taxon>Pleosporales</taxon>
        <taxon>Massarineae</taxon>
        <taxon>Trematosphaeriaceae</taxon>
        <taxon>Trematosphaeria</taxon>
    </lineage>
</organism>
<proteinExistence type="predicted"/>
<dbReference type="EMBL" id="ML987192">
    <property type="protein sequence ID" value="KAF2252422.1"/>
    <property type="molecule type" value="Genomic_DNA"/>
</dbReference>
<dbReference type="OrthoDB" id="2951834at2759"/>
<sequence length="197" mass="23142">MPPRKFTLPFFSPRTKSKPSEHPNTTPSAIHTPQHAKPQPQQAHPQQQSLFFSKLPPELRIEVYQLLIPRSKCISVETRQAMLRHMPLDPECTNEEERKPWTRDPRRIVEEHDTEWHRRPRMTQWDYGWTRGDVQELDVFLACRRIYHEVAELLYSSRTFCIGSPITLVKLQHLYLPPVPQYPHADAEPAGVTHRSS</sequence>
<accession>A0A6A6IRJ1</accession>
<keyword evidence="4" id="KW-1185">Reference proteome</keyword>
<dbReference type="Pfam" id="PF24864">
    <property type="entry name" value="DUF7730"/>
    <property type="match status" value="1"/>
</dbReference>
<feature type="compositionally biased region" description="Low complexity" evidence="1">
    <location>
        <begin position="33"/>
        <end position="48"/>
    </location>
</feature>
<protein>
    <recommendedName>
        <fullName evidence="2">DUF7730 domain-containing protein</fullName>
    </recommendedName>
</protein>
<feature type="region of interest" description="Disordered" evidence="1">
    <location>
        <begin position="1"/>
        <end position="48"/>
    </location>
</feature>
<reference evidence="3" key="1">
    <citation type="journal article" date="2020" name="Stud. Mycol.">
        <title>101 Dothideomycetes genomes: a test case for predicting lifestyles and emergence of pathogens.</title>
        <authorList>
            <person name="Haridas S."/>
            <person name="Albert R."/>
            <person name="Binder M."/>
            <person name="Bloem J."/>
            <person name="Labutti K."/>
            <person name="Salamov A."/>
            <person name="Andreopoulos B."/>
            <person name="Baker S."/>
            <person name="Barry K."/>
            <person name="Bills G."/>
            <person name="Bluhm B."/>
            <person name="Cannon C."/>
            <person name="Castanera R."/>
            <person name="Culley D."/>
            <person name="Daum C."/>
            <person name="Ezra D."/>
            <person name="Gonzalez J."/>
            <person name="Henrissat B."/>
            <person name="Kuo A."/>
            <person name="Liang C."/>
            <person name="Lipzen A."/>
            <person name="Lutzoni F."/>
            <person name="Magnuson J."/>
            <person name="Mondo S."/>
            <person name="Nolan M."/>
            <person name="Ohm R."/>
            <person name="Pangilinan J."/>
            <person name="Park H.-J."/>
            <person name="Ramirez L."/>
            <person name="Alfaro M."/>
            <person name="Sun H."/>
            <person name="Tritt A."/>
            <person name="Yoshinaga Y."/>
            <person name="Zwiers L.-H."/>
            <person name="Turgeon B."/>
            <person name="Goodwin S."/>
            <person name="Spatafora J."/>
            <person name="Crous P."/>
            <person name="Grigoriev I."/>
        </authorList>
    </citation>
    <scope>NUCLEOTIDE SEQUENCE</scope>
    <source>
        <strain evidence="3">CBS 122368</strain>
    </source>
</reference>